<dbReference type="Pfam" id="PF03544">
    <property type="entry name" value="TonB_C"/>
    <property type="match status" value="1"/>
</dbReference>
<dbReference type="EMBL" id="JXQV01000035">
    <property type="protein sequence ID" value="KIP98346.1"/>
    <property type="molecule type" value="Genomic_DNA"/>
</dbReference>
<proteinExistence type="predicted"/>
<gene>
    <name evidence="6" type="ORF">RU07_22115</name>
</gene>
<feature type="domain" description="TonB C-terminal" evidence="5">
    <location>
        <begin position="61"/>
        <end position="114"/>
    </location>
</feature>
<organism evidence="6 7">
    <name type="scientific">Agrobacterium tumefaciens</name>
    <dbReference type="NCBI Taxonomy" id="358"/>
    <lineage>
        <taxon>Bacteria</taxon>
        <taxon>Pseudomonadati</taxon>
        <taxon>Pseudomonadota</taxon>
        <taxon>Alphaproteobacteria</taxon>
        <taxon>Hyphomicrobiales</taxon>
        <taxon>Rhizobiaceae</taxon>
        <taxon>Rhizobium/Agrobacterium group</taxon>
        <taxon>Agrobacterium</taxon>
        <taxon>Agrobacterium tumefaciens complex</taxon>
    </lineage>
</organism>
<evidence type="ECO:0000259" key="5">
    <source>
        <dbReference type="Pfam" id="PF03544"/>
    </source>
</evidence>
<comment type="caution">
    <text evidence="6">The sequence shown here is derived from an EMBL/GenBank/DDBJ whole genome shotgun (WGS) entry which is preliminary data.</text>
</comment>
<keyword evidence="2" id="KW-0812">Transmembrane</keyword>
<dbReference type="AlphaFoldDB" id="A0A0D0JSC1"/>
<dbReference type="GO" id="GO:0016020">
    <property type="term" value="C:membrane"/>
    <property type="evidence" value="ECO:0007669"/>
    <property type="project" value="UniProtKB-SubCell"/>
</dbReference>
<dbReference type="Gene3D" id="3.30.1150.10">
    <property type="match status" value="1"/>
</dbReference>
<evidence type="ECO:0000313" key="6">
    <source>
        <dbReference type="EMBL" id="KIP98346.1"/>
    </source>
</evidence>
<sequence length="130" mass="13829">MIALSSTFSTAISQAFAETPPAVQPRNASEWTRFVGARLQRNSGQFGNVGRKLGIVGEFSMKIGFNVMPDGTVSDVHLVEGSGDQRLDAAALKIPARAEPFPAFTSDMAPTPRAVVAPLVLHLLPEPETP</sequence>
<dbReference type="GO" id="GO:0055085">
    <property type="term" value="P:transmembrane transport"/>
    <property type="evidence" value="ECO:0007669"/>
    <property type="project" value="InterPro"/>
</dbReference>
<evidence type="ECO:0000256" key="2">
    <source>
        <dbReference type="ARBA" id="ARBA00022692"/>
    </source>
</evidence>
<reference evidence="6 7" key="1">
    <citation type="submission" date="2014-12" db="EMBL/GenBank/DDBJ databases">
        <title>16Stimator: statistical estimation of ribosomal gene copy numbers from draft genome assemblies.</title>
        <authorList>
            <person name="Perisin M.A."/>
            <person name="Vetter M."/>
            <person name="Gilbert J.A."/>
            <person name="Bergelson J."/>
        </authorList>
    </citation>
    <scope>NUCLEOTIDE SEQUENCE [LARGE SCALE GENOMIC DNA]</scope>
    <source>
        <strain evidence="6 7">MEJ076</strain>
    </source>
</reference>
<dbReference type="Proteomes" id="UP000035017">
    <property type="component" value="Unassembled WGS sequence"/>
</dbReference>
<dbReference type="InterPro" id="IPR006260">
    <property type="entry name" value="TonB/TolA_C"/>
</dbReference>
<protein>
    <recommendedName>
        <fullName evidence="5">TonB C-terminal domain-containing protein</fullName>
    </recommendedName>
</protein>
<name>A0A0D0JSC1_AGRTU</name>
<keyword evidence="4" id="KW-0472">Membrane</keyword>
<dbReference type="NCBIfam" id="TIGR01352">
    <property type="entry name" value="tonB_Cterm"/>
    <property type="match status" value="1"/>
</dbReference>
<evidence type="ECO:0000256" key="1">
    <source>
        <dbReference type="ARBA" id="ARBA00004167"/>
    </source>
</evidence>
<dbReference type="SUPFAM" id="SSF74653">
    <property type="entry name" value="TolA/TonB C-terminal domain"/>
    <property type="match status" value="1"/>
</dbReference>
<evidence type="ECO:0000313" key="7">
    <source>
        <dbReference type="Proteomes" id="UP000035017"/>
    </source>
</evidence>
<evidence type="ECO:0000256" key="3">
    <source>
        <dbReference type="ARBA" id="ARBA00022989"/>
    </source>
</evidence>
<dbReference type="InterPro" id="IPR037682">
    <property type="entry name" value="TonB_C"/>
</dbReference>
<accession>A0A0D0JSC1</accession>
<keyword evidence="3" id="KW-1133">Transmembrane helix</keyword>
<comment type="subcellular location">
    <subcellularLocation>
        <location evidence="1">Membrane</location>
        <topology evidence="1">Single-pass membrane protein</topology>
    </subcellularLocation>
</comment>
<evidence type="ECO:0000256" key="4">
    <source>
        <dbReference type="ARBA" id="ARBA00023136"/>
    </source>
</evidence>